<dbReference type="Proteomes" id="UP000234323">
    <property type="component" value="Unassembled WGS sequence"/>
</dbReference>
<organism evidence="2 3">
    <name type="scientific">Rhizophagus irregularis</name>
    <dbReference type="NCBI Taxonomy" id="588596"/>
    <lineage>
        <taxon>Eukaryota</taxon>
        <taxon>Fungi</taxon>
        <taxon>Fungi incertae sedis</taxon>
        <taxon>Mucoromycota</taxon>
        <taxon>Glomeromycotina</taxon>
        <taxon>Glomeromycetes</taxon>
        <taxon>Glomerales</taxon>
        <taxon>Glomeraceae</taxon>
        <taxon>Rhizophagus</taxon>
    </lineage>
</organism>
<gene>
    <name evidence="2" type="ORF">RhiirA4_547893</name>
</gene>
<dbReference type="VEuPathDB" id="FungiDB:FUN_011174"/>
<feature type="compositionally biased region" description="Basic residues" evidence="1">
    <location>
        <begin position="618"/>
        <end position="631"/>
    </location>
</feature>
<reference evidence="2 3" key="1">
    <citation type="submission" date="2015-10" db="EMBL/GenBank/DDBJ databases">
        <title>Genome analyses suggest a sexual origin of heterokaryosis in a supposedly ancient asexual fungus.</title>
        <authorList>
            <person name="Ropars J."/>
            <person name="Sedzielewska K."/>
            <person name="Noel J."/>
            <person name="Charron P."/>
            <person name="Farinelli L."/>
            <person name="Marton T."/>
            <person name="Kruger M."/>
            <person name="Pelin A."/>
            <person name="Brachmann A."/>
            <person name="Corradi N."/>
        </authorList>
    </citation>
    <scope>NUCLEOTIDE SEQUENCE [LARGE SCALE GENOMIC DNA]</scope>
    <source>
        <strain evidence="2 3">A4</strain>
    </source>
</reference>
<sequence length="631" mass="72509">MSTANWAEHGTLGRSELSLPPPIGSVHDKLANESSKGPLMTNLLTANWMHYYFTSVEAGFWSLKHYVDWIVKNESELPLWETCLADFYGSSEFIVKHRSLPRLDRVIAEKIIKAKELPETKKHIEDLRIPYERAYDGKYGKSIYKTIVHDQQEENIFVSASKKMRMKKEKVQGEECVSKNDNCILISEDEYNKENVDDEDEFGVMDKNLYTQRFNMMENSRKWKLESGRFVEDVLYELGMKCRYHNLVHSFIVDPTDEFIKNAFKEEELSEIIKKENGKDPLEIDDEILEYINTFAKDSTKEIRVALNTPHRRLGGNYNPKNDFVYEHVRTTVSDWVRLLEMQPNPLTLDMPEAWYRINVWRSIDIAFSDMPYTYVVGGEKAGLASSERKNRHRTLPNTEPIQRKAIGKKGDAYVRTIGSTSTDWAASEAGHKWEGTSGTKLMKELGFTLPRTLKDILINLAEKIHFGEGKLRKLNVVGFAHAGAVLIRSNLDCPAGYICRYIKGDPLEVYADVNNFSKSLDVLIELICSKLLILQTMKVINGGMDSQNNIARWKQQVKSESSNVSITIPDVHPSPKKRRIKEMENGTGSEVRIRRKRKLHDPPIRPTLRENCIPKSSSKKKIGSRSRPKK</sequence>
<keyword evidence="3" id="KW-1185">Reference proteome</keyword>
<evidence type="ECO:0000313" key="2">
    <source>
        <dbReference type="EMBL" id="PKY53860.1"/>
    </source>
</evidence>
<feature type="region of interest" description="Disordered" evidence="1">
    <location>
        <begin position="582"/>
        <end position="631"/>
    </location>
</feature>
<dbReference type="VEuPathDB" id="FungiDB:RhiirFUN_022720"/>
<proteinExistence type="predicted"/>
<dbReference type="VEuPathDB" id="FungiDB:RhiirFUN_022719"/>
<evidence type="ECO:0000256" key="1">
    <source>
        <dbReference type="SAM" id="MobiDB-lite"/>
    </source>
</evidence>
<evidence type="ECO:0000313" key="3">
    <source>
        <dbReference type="Proteomes" id="UP000234323"/>
    </source>
</evidence>
<protein>
    <submittedName>
        <fullName evidence="2">Uncharacterized protein</fullName>
    </submittedName>
</protein>
<name>A0A2I1H4R7_9GLOM</name>
<accession>A0A2I1H4R7</accession>
<dbReference type="AlphaFoldDB" id="A0A2I1H4R7"/>
<comment type="caution">
    <text evidence="2">The sequence shown here is derived from an EMBL/GenBank/DDBJ whole genome shotgun (WGS) entry which is preliminary data.</text>
</comment>
<dbReference type="VEuPathDB" id="FungiDB:RhiirA1_464490"/>
<dbReference type="VEuPathDB" id="FungiDB:RhiirFUN_003793"/>
<dbReference type="EMBL" id="LLXI01001475">
    <property type="protein sequence ID" value="PKY53860.1"/>
    <property type="molecule type" value="Genomic_DNA"/>
</dbReference>
<dbReference type="VEuPathDB" id="FungiDB:FUN_016200"/>